<reference evidence="4 5" key="1">
    <citation type="submission" date="2018-09" db="EMBL/GenBank/DDBJ databases">
        <title>Phylogeny of the Shewanellaceae, and recommendation for two new genera, Pseudoshewanella and Parashewanella.</title>
        <authorList>
            <person name="Wang G."/>
        </authorList>
    </citation>
    <scope>NUCLEOTIDE SEQUENCE [LARGE SCALE GENOMIC DNA]</scope>
    <source>
        <strain evidence="4 5">C51</strain>
    </source>
</reference>
<dbReference type="InterPro" id="IPR036737">
    <property type="entry name" value="OmpA-like_sf"/>
</dbReference>
<dbReference type="AlphaFoldDB" id="A0A3L8PVY7"/>
<dbReference type="Pfam" id="PF00691">
    <property type="entry name" value="OmpA"/>
    <property type="match status" value="1"/>
</dbReference>
<dbReference type="GO" id="GO:0016020">
    <property type="term" value="C:membrane"/>
    <property type="evidence" value="ECO:0007669"/>
    <property type="project" value="UniProtKB-UniRule"/>
</dbReference>
<dbReference type="Proteomes" id="UP000281474">
    <property type="component" value="Unassembled WGS sequence"/>
</dbReference>
<evidence type="ECO:0000313" key="4">
    <source>
        <dbReference type="EMBL" id="RLV58222.1"/>
    </source>
</evidence>
<dbReference type="InterPro" id="IPR050330">
    <property type="entry name" value="Bact_OuterMem_StrucFunc"/>
</dbReference>
<feature type="chain" id="PRO_5018251112" evidence="2">
    <location>
        <begin position="20"/>
        <end position="289"/>
    </location>
</feature>
<evidence type="ECO:0000313" key="5">
    <source>
        <dbReference type="Proteomes" id="UP000281474"/>
    </source>
</evidence>
<keyword evidence="2" id="KW-0732">Signal</keyword>
<dbReference type="PROSITE" id="PS51123">
    <property type="entry name" value="OMPA_2"/>
    <property type="match status" value="1"/>
</dbReference>
<dbReference type="SUPFAM" id="SSF103088">
    <property type="entry name" value="OmpA-like"/>
    <property type="match status" value="1"/>
</dbReference>
<accession>A0A3L8PVY7</accession>
<comment type="caution">
    <text evidence="4">The sequence shown here is derived from an EMBL/GenBank/DDBJ whole genome shotgun (WGS) entry which is preliminary data.</text>
</comment>
<evidence type="ECO:0000256" key="1">
    <source>
        <dbReference type="PROSITE-ProRule" id="PRU00473"/>
    </source>
</evidence>
<evidence type="ECO:0000259" key="3">
    <source>
        <dbReference type="PROSITE" id="PS51123"/>
    </source>
</evidence>
<keyword evidence="1" id="KW-0472">Membrane</keyword>
<name>A0A3L8PVY7_9GAMM</name>
<gene>
    <name evidence="4" type="ORF">D5018_18380</name>
</gene>
<proteinExistence type="predicted"/>
<dbReference type="CDD" id="cd07185">
    <property type="entry name" value="OmpA_C-like"/>
    <property type="match status" value="1"/>
</dbReference>
<dbReference type="Gene3D" id="2.60.40.2540">
    <property type="match status" value="1"/>
</dbReference>
<dbReference type="OrthoDB" id="6905929at2"/>
<dbReference type="PRINTS" id="PR01023">
    <property type="entry name" value="NAFLGMOTY"/>
</dbReference>
<dbReference type="Gene3D" id="3.30.1330.60">
    <property type="entry name" value="OmpA-like domain"/>
    <property type="match status" value="1"/>
</dbReference>
<dbReference type="InterPro" id="IPR041544">
    <property type="entry name" value="MotY_N"/>
</dbReference>
<organism evidence="4 5">
    <name type="scientific">Parashewanella curva</name>
    <dbReference type="NCBI Taxonomy" id="2338552"/>
    <lineage>
        <taxon>Bacteria</taxon>
        <taxon>Pseudomonadati</taxon>
        <taxon>Pseudomonadota</taxon>
        <taxon>Gammaproteobacteria</taxon>
        <taxon>Alteromonadales</taxon>
        <taxon>Shewanellaceae</taxon>
        <taxon>Parashewanella</taxon>
    </lineage>
</organism>
<evidence type="ECO:0000256" key="2">
    <source>
        <dbReference type="SAM" id="SignalP"/>
    </source>
</evidence>
<dbReference type="InterPro" id="IPR006665">
    <property type="entry name" value="OmpA-like"/>
</dbReference>
<feature type="signal peptide" evidence="2">
    <location>
        <begin position="1"/>
        <end position="19"/>
    </location>
</feature>
<dbReference type="PANTHER" id="PTHR30329:SF21">
    <property type="entry name" value="LIPOPROTEIN YIAD-RELATED"/>
    <property type="match status" value="1"/>
</dbReference>
<dbReference type="RefSeq" id="WP_121840451.1">
    <property type="nucleotide sequence ID" value="NZ_ML014836.1"/>
</dbReference>
<feature type="domain" description="OmpA-like" evidence="3">
    <location>
        <begin position="172"/>
        <end position="289"/>
    </location>
</feature>
<dbReference type="EMBL" id="QZEI01000087">
    <property type="protein sequence ID" value="RLV58222.1"/>
    <property type="molecule type" value="Genomic_DNA"/>
</dbReference>
<sequence>MWRKLTIAGLLLVPLTSMAQLRHFVANLDESQWRVTQNSPIECRLEHQIPLYGNAVFSSYASKKINLDFELAMWQKPEKVTKARLVSRAPQWRPGRPDIAITEITYQRYFNGEVPKPAAWSMLNELAKGMQPTFYYTDWFRAEQQVAVGLSAANFRRMYNQFRQCLSNLLPYSFDDIAFTVLNFKSGGKELTAYSLKQMQRVQEYLSYDPEVELVLVDAYTDSYGSRNVNKRVSNERANQIKKYLMEHGIQQNRILTTGHGETKHLVANDTIRGRQQNRRVVIQISKGA</sequence>
<protein>
    <submittedName>
        <fullName evidence="4">OmpA family protein</fullName>
    </submittedName>
</protein>
<dbReference type="Pfam" id="PF18393">
    <property type="entry name" value="MotY_N"/>
    <property type="match status" value="1"/>
</dbReference>
<dbReference type="PANTHER" id="PTHR30329">
    <property type="entry name" value="STATOR ELEMENT OF FLAGELLAR MOTOR COMPLEX"/>
    <property type="match status" value="1"/>
</dbReference>
<keyword evidence="5" id="KW-1185">Reference proteome</keyword>